<evidence type="ECO:0000256" key="1">
    <source>
        <dbReference type="SAM" id="Phobius"/>
    </source>
</evidence>
<dbReference type="Proteomes" id="UP000673394">
    <property type="component" value="Unassembled WGS sequence"/>
</dbReference>
<feature type="transmembrane region" description="Helical" evidence="1">
    <location>
        <begin position="47"/>
        <end position="66"/>
    </location>
</feature>
<proteinExistence type="predicted"/>
<dbReference type="Pfam" id="PF10027">
    <property type="entry name" value="DUF2269"/>
    <property type="match status" value="1"/>
</dbReference>
<keyword evidence="1" id="KW-0472">Membrane</keyword>
<organism evidence="2 3">
    <name type="scientific">Paenibacillus lignilyticus</name>
    <dbReference type="NCBI Taxonomy" id="1172615"/>
    <lineage>
        <taxon>Bacteria</taxon>
        <taxon>Bacillati</taxon>
        <taxon>Bacillota</taxon>
        <taxon>Bacilli</taxon>
        <taxon>Bacillales</taxon>
        <taxon>Paenibacillaceae</taxon>
        <taxon>Paenibacillus</taxon>
    </lineage>
</organism>
<keyword evidence="1" id="KW-0812">Transmembrane</keyword>
<dbReference type="RefSeq" id="WP_210663521.1">
    <property type="nucleotide sequence ID" value="NZ_JAGKSP010000017.1"/>
</dbReference>
<keyword evidence="1" id="KW-1133">Transmembrane helix</keyword>
<feature type="transmembrane region" description="Helical" evidence="1">
    <location>
        <begin position="6"/>
        <end position="26"/>
    </location>
</feature>
<dbReference type="InterPro" id="IPR018729">
    <property type="entry name" value="DUF2269_transmembrane"/>
</dbReference>
<name>A0ABS5CKL5_9BACL</name>
<feature type="transmembrane region" description="Helical" evidence="1">
    <location>
        <begin position="72"/>
        <end position="95"/>
    </location>
</feature>
<protein>
    <submittedName>
        <fullName evidence="2">DUF2269 family protein</fullName>
    </submittedName>
</protein>
<dbReference type="EMBL" id="JAGKSP010000017">
    <property type="protein sequence ID" value="MBP3966395.1"/>
    <property type="molecule type" value="Genomic_DNA"/>
</dbReference>
<reference evidence="2 3" key="1">
    <citation type="submission" date="2021-04" db="EMBL/GenBank/DDBJ databases">
        <title>Paenibacillus sp. DLE-14 whole genome sequence.</title>
        <authorList>
            <person name="Ham Y.J."/>
        </authorList>
    </citation>
    <scope>NUCLEOTIDE SEQUENCE [LARGE SCALE GENOMIC DNA]</scope>
    <source>
        <strain evidence="2 3">DLE-14</strain>
    </source>
</reference>
<feature type="transmembrane region" description="Helical" evidence="1">
    <location>
        <begin position="131"/>
        <end position="148"/>
    </location>
</feature>
<comment type="caution">
    <text evidence="2">The sequence shown here is derived from an EMBL/GenBank/DDBJ whole genome shotgun (WGS) entry which is preliminary data.</text>
</comment>
<evidence type="ECO:0000313" key="3">
    <source>
        <dbReference type="Proteomes" id="UP000673394"/>
    </source>
</evidence>
<keyword evidence="3" id="KW-1185">Reference proteome</keyword>
<accession>A0ABS5CKL5</accession>
<evidence type="ECO:0000313" key="2">
    <source>
        <dbReference type="EMBL" id="MBP3966395.1"/>
    </source>
</evidence>
<gene>
    <name evidence="2" type="ORF">I8J30_27190</name>
</gene>
<sequence>MKWLVLIHVMSAIIGVGPTFFIHTLFGKKDSVGELRSAIKLGSKLELFPKIGGSLAVITGLILVFADGWEFVSFWILASLALYIAIQVLVIGFAAPVTKQLGVEIENSKSLSADQMVPDNQVRLLNKANKLYYGATAMGALLFIFMVLKPFY</sequence>